<feature type="transmembrane region" description="Helical" evidence="1">
    <location>
        <begin position="59"/>
        <end position="79"/>
    </location>
</feature>
<dbReference type="Proteomes" id="UP000091820">
    <property type="component" value="Unassembled WGS sequence"/>
</dbReference>
<keyword evidence="1" id="KW-1133">Transmembrane helix</keyword>
<dbReference type="AlphaFoldDB" id="A0A1A9X3Y0"/>
<name>A0A1A9X3Y0_9MUSC</name>
<keyword evidence="1" id="KW-0812">Transmembrane</keyword>
<sequence>MLEVLFILRAPTAAALLYTSGTLFLSVGSSYENLSICTRLSDESSGSPTINRHLTTNKLYLLMRLFSIIYVVLLLTPGYSKQ</sequence>
<reference evidence="3" key="1">
    <citation type="submission" date="2014-03" db="EMBL/GenBank/DDBJ databases">
        <authorList>
            <person name="Aksoy S."/>
            <person name="Warren W."/>
            <person name="Wilson R.K."/>
        </authorList>
    </citation>
    <scope>NUCLEOTIDE SEQUENCE [LARGE SCALE GENOMIC DNA]</scope>
    <source>
        <strain evidence="3">IAEA</strain>
    </source>
</reference>
<evidence type="ECO:0000256" key="1">
    <source>
        <dbReference type="SAM" id="Phobius"/>
    </source>
</evidence>
<feature type="transmembrane region" description="Helical" evidence="1">
    <location>
        <begin position="6"/>
        <end position="25"/>
    </location>
</feature>
<protein>
    <submittedName>
        <fullName evidence="2">Uncharacterized protein</fullName>
    </submittedName>
</protein>
<accession>A0A1A9X3Y0</accession>
<dbReference type="VEuPathDB" id="VectorBase:GBRI043374"/>
<evidence type="ECO:0000313" key="2">
    <source>
        <dbReference type="EnsemblMetazoa" id="GBRI043374-PA"/>
    </source>
</evidence>
<evidence type="ECO:0000313" key="3">
    <source>
        <dbReference type="Proteomes" id="UP000091820"/>
    </source>
</evidence>
<keyword evidence="3" id="KW-1185">Reference proteome</keyword>
<proteinExistence type="predicted"/>
<dbReference type="EnsemblMetazoa" id="GBRI043374-RA">
    <property type="protein sequence ID" value="GBRI043374-PA"/>
    <property type="gene ID" value="GBRI043374"/>
</dbReference>
<keyword evidence="1" id="KW-0472">Membrane</keyword>
<organism evidence="2 3">
    <name type="scientific">Glossina brevipalpis</name>
    <dbReference type="NCBI Taxonomy" id="37001"/>
    <lineage>
        <taxon>Eukaryota</taxon>
        <taxon>Metazoa</taxon>
        <taxon>Ecdysozoa</taxon>
        <taxon>Arthropoda</taxon>
        <taxon>Hexapoda</taxon>
        <taxon>Insecta</taxon>
        <taxon>Pterygota</taxon>
        <taxon>Neoptera</taxon>
        <taxon>Endopterygota</taxon>
        <taxon>Diptera</taxon>
        <taxon>Brachycera</taxon>
        <taxon>Muscomorpha</taxon>
        <taxon>Hippoboscoidea</taxon>
        <taxon>Glossinidae</taxon>
        <taxon>Glossina</taxon>
    </lineage>
</organism>
<reference evidence="2" key="2">
    <citation type="submission" date="2020-05" db="UniProtKB">
        <authorList>
            <consortium name="EnsemblMetazoa"/>
        </authorList>
    </citation>
    <scope>IDENTIFICATION</scope>
    <source>
        <strain evidence="2">IAEA</strain>
    </source>
</reference>